<organism evidence="2">
    <name type="scientific">Rhizophora mucronata</name>
    <name type="common">Asiatic mangrove</name>
    <dbReference type="NCBI Taxonomy" id="61149"/>
    <lineage>
        <taxon>Eukaryota</taxon>
        <taxon>Viridiplantae</taxon>
        <taxon>Streptophyta</taxon>
        <taxon>Embryophyta</taxon>
        <taxon>Tracheophyta</taxon>
        <taxon>Spermatophyta</taxon>
        <taxon>Magnoliopsida</taxon>
        <taxon>eudicotyledons</taxon>
        <taxon>Gunneridae</taxon>
        <taxon>Pentapetalae</taxon>
        <taxon>rosids</taxon>
        <taxon>fabids</taxon>
        <taxon>Malpighiales</taxon>
        <taxon>Rhizophoraceae</taxon>
        <taxon>Rhizophora</taxon>
    </lineage>
</organism>
<keyword evidence="1" id="KW-0812">Transmembrane</keyword>
<sequence length="58" mass="6656">MVFGTQFYATEYETLYSTILPCIFFISWVFSQMCCHFQTFKFTSTVLACSSNNLAGQT</sequence>
<dbReference type="EMBL" id="GGEC01088875">
    <property type="protein sequence ID" value="MBX69359.1"/>
    <property type="molecule type" value="Transcribed_RNA"/>
</dbReference>
<keyword evidence="1" id="KW-1133">Transmembrane helix</keyword>
<evidence type="ECO:0000256" key="1">
    <source>
        <dbReference type="SAM" id="Phobius"/>
    </source>
</evidence>
<reference evidence="2" key="1">
    <citation type="submission" date="2018-02" db="EMBL/GenBank/DDBJ databases">
        <title>Rhizophora mucronata_Transcriptome.</title>
        <authorList>
            <person name="Meera S.P."/>
            <person name="Sreeshan A."/>
            <person name="Augustine A."/>
        </authorList>
    </citation>
    <scope>NUCLEOTIDE SEQUENCE</scope>
    <source>
        <tissue evidence="2">Leaf</tissue>
    </source>
</reference>
<protein>
    <submittedName>
        <fullName evidence="2">Uncharacterized protein</fullName>
    </submittedName>
</protein>
<keyword evidence="1" id="KW-0472">Membrane</keyword>
<accession>A0A2P2QQR3</accession>
<dbReference type="AlphaFoldDB" id="A0A2P2QQR3"/>
<name>A0A2P2QQR3_RHIMU</name>
<feature type="transmembrane region" description="Helical" evidence="1">
    <location>
        <begin position="14"/>
        <end position="31"/>
    </location>
</feature>
<proteinExistence type="predicted"/>
<evidence type="ECO:0000313" key="2">
    <source>
        <dbReference type="EMBL" id="MBX69359.1"/>
    </source>
</evidence>